<dbReference type="STRING" id="153496.A0U89_05970"/>
<dbReference type="InterPro" id="IPR002575">
    <property type="entry name" value="Aminoglycoside_PTrfase"/>
</dbReference>
<evidence type="ECO:0000259" key="2">
    <source>
        <dbReference type="Pfam" id="PF01636"/>
    </source>
</evidence>
<gene>
    <name evidence="3" type="ORF">A0U89_05970</name>
</gene>
<dbReference type="Gene3D" id="3.90.1200.10">
    <property type="match status" value="1"/>
</dbReference>
<keyword evidence="4" id="KW-1185">Reference proteome</keyword>
<evidence type="ECO:0000313" key="4">
    <source>
        <dbReference type="Proteomes" id="UP000179145"/>
    </source>
</evidence>
<dbReference type="PANTHER" id="PTHR21064:SF6">
    <property type="entry name" value="AMINOGLYCOSIDE PHOSPHOTRANSFERASE DOMAIN-CONTAINING PROTEIN"/>
    <property type="match status" value="1"/>
</dbReference>
<comment type="similarity">
    <text evidence="1">Belongs to the pseudomonas-type ThrB family.</text>
</comment>
<reference evidence="3 4" key="1">
    <citation type="journal article" date="2016" name="Microb. Cell Fact.">
        <title>Dissection of exopolysaccharide biosynthesis in Kozakia baliensis.</title>
        <authorList>
            <person name="Brandt J.U."/>
            <person name="Jakob F."/>
            <person name="Behr J."/>
            <person name="Geissler A.J."/>
            <person name="Vogel R.F."/>
        </authorList>
    </citation>
    <scope>NUCLEOTIDE SEQUENCE [LARGE SCALE GENOMIC DNA]</scope>
    <source>
        <strain evidence="3 4">DSM 14400</strain>
    </source>
</reference>
<dbReference type="InterPro" id="IPR050249">
    <property type="entry name" value="Pseudomonas-type_ThrB"/>
</dbReference>
<name>A0A1D8UT08_9PROT</name>
<dbReference type="Proteomes" id="UP000179145">
    <property type="component" value="Chromosome"/>
</dbReference>
<dbReference type="PANTHER" id="PTHR21064">
    <property type="entry name" value="AMINOGLYCOSIDE PHOSPHOTRANSFERASE DOMAIN-CONTAINING PROTEIN-RELATED"/>
    <property type="match status" value="1"/>
</dbReference>
<sequence>MTETILGQFGVHGVQAHRDWPALTLEEAQAVLSHYDLSGLPSRIDWHSARPFSAAGLAYWEDGRQIFIKRHHNAVRDVETLTEEHRYIAYLHERREPVALPLTMANGATAYAAGEWTYEVFEPAQGVDLYRERMSWEPFFQARHAGMAGAALARLHLASEGYDAPTRHGRLLVSSMDAVGQTDLMAGLRRWVPTQSGLAEQIAAHDWERNARTTLEPFHKRLAPLLPKVRPCWGHGDWHASNLLWTVEDNAAQVAQIVDFGMADRTCAPFDLAVTIERNVIAWLALDSSTPVAYDQLEALLRGYQQIRRLNMSERALLTAFLPLVHVEFALSEVAYFGALLHDKASAQVAYDNYLLGHAQWFAGPDGHELLTWLEDFLMRA</sequence>
<dbReference type="GO" id="GO:0009088">
    <property type="term" value="P:threonine biosynthetic process"/>
    <property type="evidence" value="ECO:0007669"/>
    <property type="project" value="TreeGrafter"/>
</dbReference>
<feature type="domain" description="Aminoglycoside phosphotransferase" evidence="2">
    <location>
        <begin position="62"/>
        <end position="307"/>
    </location>
</feature>
<dbReference type="eggNOG" id="COG2334">
    <property type="taxonomic scope" value="Bacteria"/>
</dbReference>
<evidence type="ECO:0000256" key="1">
    <source>
        <dbReference type="ARBA" id="ARBA00038240"/>
    </source>
</evidence>
<dbReference type="SUPFAM" id="SSF56112">
    <property type="entry name" value="Protein kinase-like (PK-like)"/>
    <property type="match status" value="1"/>
</dbReference>
<dbReference type="AlphaFoldDB" id="A0A1D8UT08"/>
<accession>A0A1D8UT08</accession>
<evidence type="ECO:0000313" key="3">
    <source>
        <dbReference type="EMBL" id="AOX16751.1"/>
    </source>
</evidence>
<dbReference type="GO" id="GO:0004413">
    <property type="term" value="F:homoserine kinase activity"/>
    <property type="evidence" value="ECO:0007669"/>
    <property type="project" value="TreeGrafter"/>
</dbReference>
<dbReference type="RefSeq" id="WP_070402474.1">
    <property type="nucleotide sequence ID" value="NZ_BJVW01000008.1"/>
</dbReference>
<dbReference type="InterPro" id="IPR011009">
    <property type="entry name" value="Kinase-like_dom_sf"/>
</dbReference>
<dbReference type="OrthoDB" id="3266537at2"/>
<dbReference type="KEGG" id="kba:A0U89_05970"/>
<dbReference type="Pfam" id="PF01636">
    <property type="entry name" value="APH"/>
    <property type="match status" value="1"/>
</dbReference>
<dbReference type="EMBL" id="CP014674">
    <property type="protein sequence ID" value="AOX16751.1"/>
    <property type="molecule type" value="Genomic_DNA"/>
</dbReference>
<organism evidence="3 4">
    <name type="scientific">Kozakia baliensis</name>
    <dbReference type="NCBI Taxonomy" id="153496"/>
    <lineage>
        <taxon>Bacteria</taxon>
        <taxon>Pseudomonadati</taxon>
        <taxon>Pseudomonadota</taxon>
        <taxon>Alphaproteobacteria</taxon>
        <taxon>Acetobacterales</taxon>
        <taxon>Acetobacteraceae</taxon>
        <taxon>Kozakia</taxon>
    </lineage>
</organism>
<proteinExistence type="inferred from homology"/>
<protein>
    <recommendedName>
        <fullName evidence="2">Aminoglycoside phosphotransferase domain-containing protein</fullName>
    </recommendedName>
</protein>